<keyword evidence="1" id="KW-0479">Metal-binding</keyword>
<dbReference type="CDD" id="cd00051">
    <property type="entry name" value="EFh"/>
    <property type="match status" value="3"/>
</dbReference>
<dbReference type="PROSITE" id="PS00018">
    <property type="entry name" value="EF_HAND_1"/>
    <property type="match status" value="3"/>
</dbReference>
<gene>
    <name evidence="6" type="ORF">PCOR1329_LOCUS12695</name>
</gene>
<dbReference type="Proteomes" id="UP001189429">
    <property type="component" value="Unassembled WGS sequence"/>
</dbReference>
<feature type="domain" description="EF-hand" evidence="5">
    <location>
        <begin position="366"/>
        <end position="396"/>
    </location>
</feature>
<feature type="compositionally biased region" description="Basic and acidic residues" evidence="4">
    <location>
        <begin position="1"/>
        <end position="16"/>
    </location>
</feature>
<feature type="region of interest" description="Disordered" evidence="4">
    <location>
        <begin position="1"/>
        <end position="297"/>
    </location>
</feature>
<comment type="caution">
    <text evidence="6">The sequence shown here is derived from an EMBL/GenBank/DDBJ whole genome shotgun (WGS) entry which is preliminary data.</text>
</comment>
<keyword evidence="3" id="KW-0106">Calcium</keyword>
<organism evidence="6 7">
    <name type="scientific">Prorocentrum cordatum</name>
    <dbReference type="NCBI Taxonomy" id="2364126"/>
    <lineage>
        <taxon>Eukaryota</taxon>
        <taxon>Sar</taxon>
        <taxon>Alveolata</taxon>
        <taxon>Dinophyceae</taxon>
        <taxon>Prorocentrales</taxon>
        <taxon>Prorocentraceae</taxon>
        <taxon>Prorocentrum</taxon>
    </lineage>
</organism>
<accession>A0ABN9QKC0</accession>
<name>A0ABN9QKC0_9DINO</name>
<feature type="domain" description="EF-hand" evidence="5">
    <location>
        <begin position="429"/>
        <end position="455"/>
    </location>
</feature>
<evidence type="ECO:0000259" key="5">
    <source>
        <dbReference type="PROSITE" id="PS50222"/>
    </source>
</evidence>
<dbReference type="PROSITE" id="PS50222">
    <property type="entry name" value="EF_HAND_2"/>
    <property type="match status" value="3"/>
</dbReference>
<dbReference type="Pfam" id="PF13833">
    <property type="entry name" value="EF-hand_8"/>
    <property type="match status" value="1"/>
</dbReference>
<protein>
    <recommendedName>
        <fullName evidence="5">EF-hand domain-containing protein</fullName>
    </recommendedName>
</protein>
<keyword evidence="7" id="KW-1185">Reference proteome</keyword>
<feature type="compositionally biased region" description="Basic and acidic residues" evidence="4">
    <location>
        <begin position="191"/>
        <end position="208"/>
    </location>
</feature>
<feature type="non-terminal residue" evidence="6">
    <location>
        <position position="1"/>
    </location>
</feature>
<dbReference type="EMBL" id="CAUYUJ010003725">
    <property type="protein sequence ID" value="CAK0806503.1"/>
    <property type="molecule type" value="Genomic_DNA"/>
</dbReference>
<dbReference type="Gene3D" id="1.10.238.10">
    <property type="entry name" value="EF-hand"/>
    <property type="match status" value="2"/>
</dbReference>
<evidence type="ECO:0000256" key="1">
    <source>
        <dbReference type="ARBA" id="ARBA00022723"/>
    </source>
</evidence>
<dbReference type="Pfam" id="PF13202">
    <property type="entry name" value="EF-hand_5"/>
    <property type="match status" value="1"/>
</dbReference>
<evidence type="ECO:0000313" key="6">
    <source>
        <dbReference type="EMBL" id="CAK0806503.1"/>
    </source>
</evidence>
<feature type="domain" description="EF-hand" evidence="5">
    <location>
        <begin position="461"/>
        <end position="496"/>
    </location>
</feature>
<evidence type="ECO:0000256" key="4">
    <source>
        <dbReference type="SAM" id="MobiDB-lite"/>
    </source>
</evidence>
<dbReference type="InterPro" id="IPR011992">
    <property type="entry name" value="EF-hand-dom_pair"/>
</dbReference>
<dbReference type="InterPro" id="IPR018247">
    <property type="entry name" value="EF_Hand_1_Ca_BS"/>
</dbReference>
<dbReference type="SUPFAM" id="SSF47473">
    <property type="entry name" value="EF-hand"/>
    <property type="match status" value="1"/>
</dbReference>
<keyword evidence="2" id="KW-0677">Repeat</keyword>
<evidence type="ECO:0000256" key="3">
    <source>
        <dbReference type="ARBA" id="ARBA00022837"/>
    </source>
</evidence>
<reference evidence="6" key="1">
    <citation type="submission" date="2023-10" db="EMBL/GenBank/DDBJ databases">
        <authorList>
            <person name="Chen Y."/>
            <person name="Shah S."/>
            <person name="Dougan E. K."/>
            <person name="Thang M."/>
            <person name="Chan C."/>
        </authorList>
    </citation>
    <scope>NUCLEOTIDE SEQUENCE [LARGE SCALE GENOMIC DNA]</scope>
</reference>
<feature type="compositionally biased region" description="Polar residues" evidence="4">
    <location>
        <begin position="131"/>
        <end position="145"/>
    </location>
</feature>
<feature type="compositionally biased region" description="Polar residues" evidence="4">
    <location>
        <begin position="221"/>
        <end position="232"/>
    </location>
</feature>
<evidence type="ECO:0000313" key="7">
    <source>
        <dbReference type="Proteomes" id="UP001189429"/>
    </source>
</evidence>
<dbReference type="InterPro" id="IPR002048">
    <property type="entry name" value="EF_hand_dom"/>
</dbReference>
<dbReference type="SMART" id="SM00054">
    <property type="entry name" value="EFh"/>
    <property type="match status" value="3"/>
</dbReference>
<dbReference type="PANTHER" id="PTHR45942">
    <property type="entry name" value="PROTEIN PHOSPATASE 3 REGULATORY SUBUNIT B ALPHA ISOFORM TYPE 1"/>
    <property type="match status" value="1"/>
</dbReference>
<proteinExistence type="predicted"/>
<evidence type="ECO:0000256" key="2">
    <source>
        <dbReference type="ARBA" id="ARBA00022737"/>
    </source>
</evidence>
<sequence length="546" mass="59093">PESRDVRTRYALRERSAAAMSPPAPRGAPGGLAPEPPSPGTGARRSGTRLRTLPARPSAVEALPSPMELGRRPQRASTLGGAGRPPGSREGSARGGGGPRPGSRQGEAAPPTSGPFLAPEPGDAAGRRPSSHTGGRQDASLSATRVSLPELLEKRASRRSKERAPSLAPPQRGEDYSSLPRVGSMPQLANDRGKQHDPRSARSLRTPDDGAVGSLPRDSTRLTSGNSRLRVSTRSEAERSPRRSTSCMKLPRLSARSEAGGSVASTREPQEEWRSGGLWSQAQTPRSPRPSRDRQAEAMKDICQLQRENGIPMESMQAAMTLFRQHATVPEGGSVFADGELTRANLASVMRQMTESMDEVMETCLVDSAFSVADKDGNGSISFYEFAIWFSSHSFDEHFNVGAEELELRNLSRQLEMPPSEIDAHPRHFDSFDIDGNGTIDRTEFYSMLLKCLKVPEHVGLPAGRVQQLWAGADSDGNGVIDFVEFVVFLSKYFPQLGSNPTRKHYSQNGLLSTLQANCSQTLQSASGRSVPADDGDDYRFGFTQF</sequence>